<comment type="caution">
    <text evidence="3">The sequence shown here is derived from an EMBL/GenBank/DDBJ whole genome shotgun (WGS) entry which is preliminary data.</text>
</comment>
<reference evidence="3" key="2">
    <citation type="submission" date="2023-05" db="EMBL/GenBank/DDBJ databases">
        <authorList>
            <consortium name="Lawrence Berkeley National Laboratory"/>
            <person name="Steindorff A."/>
            <person name="Hensen N."/>
            <person name="Bonometti L."/>
            <person name="Westerberg I."/>
            <person name="Brannstrom I.O."/>
            <person name="Guillou S."/>
            <person name="Cros-Aarteil S."/>
            <person name="Calhoun S."/>
            <person name="Haridas S."/>
            <person name="Kuo A."/>
            <person name="Mondo S."/>
            <person name="Pangilinan J."/>
            <person name="Riley R."/>
            <person name="Labutti K."/>
            <person name="Andreopoulos B."/>
            <person name="Lipzen A."/>
            <person name="Chen C."/>
            <person name="Yanf M."/>
            <person name="Daum C."/>
            <person name="Ng V."/>
            <person name="Clum A."/>
            <person name="Ohm R."/>
            <person name="Martin F."/>
            <person name="Silar P."/>
            <person name="Natvig D."/>
            <person name="Lalanne C."/>
            <person name="Gautier V."/>
            <person name="Ament-Velasquez S.L."/>
            <person name="Kruys A."/>
            <person name="Hutchinson M.I."/>
            <person name="Powell A.J."/>
            <person name="Barry K."/>
            <person name="Miller A.N."/>
            <person name="Grigoriev I.V."/>
            <person name="Debuchy R."/>
            <person name="Gladieux P."/>
            <person name="Thoren M.H."/>
            <person name="Johannesson H."/>
        </authorList>
    </citation>
    <scope>NUCLEOTIDE SEQUENCE</scope>
    <source>
        <strain evidence="3">CBS 990.96</strain>
    </source>
</reference>
<feature type="region of interest" description="Disordered" evidence="1">
    <location>
        <begin position="228"/>
        <end position="256"/>
    </location>
</feature>
<dbReference type="EMBL" id="MU865492">
    <property type="protein sequence ID" value="KAK4222093.1"/>
    <property type="molecule type" value="Genomic_DNA"/>
</dbReference>
<protein>
    <recommendedName>
        <fullName evidence="2">N-acetyltransferase ESCO zinc-finger domain-containing protein</fullName>
    </recommendedName>
</protein>
<dbReference type="Pfam" id="PF13878">
    <property type="entry name" value="zf-C2H2_3"/>
    <property type="match status" value="1"/>
</dbReference>
<proteinExistence type="predicted"/>
<dbReference type="AlphaFoldDB" id="A0AAN6YMR7"/>
<feature type="compositionally biased region" description="Pro residues" evidence="1">
    <location>
        <begin position="119"/>
        <end position="129"/>
    </location>
</feature>
<dbReference type="Proteomes" id="UP001301958">
    <property type="component" value="Unassembled WGS sequence"/>
</dbReference>
<feature type="compositionally biased region" description="Basic and acidic residues" evidence="1">
    <location>
        <begin position="241"/>
        <end position="256"/>
    </location>
</feature>
<accession>A0AAN6YMR7</accession>
<evidence type="ECO:0000259" key="2">
    <source>
        <dbReference type="Pfam" id="PF13878"/>
    </source>
</evidence>
<sequence length="256" mass="28657">MSINQPSRSTSPVQSQLIEHTSSPPRPRKRPLRTYGRQSASAKARSQPQPISKKRKVQQDENVTPPPNAEELPQLPKPAEVAPPQKPQAKRTSILAYFKPRPVPPSSDSPSISDDIPIERPPSPPPSSPPRRTRRRLTTKPSLPLATENELEHDETTTVAKGVDELLGEVPINTTYTTEETENGNNKRTRSRTPGKELVQTVLNLTVNKEAGFLVCNDCGILYNPLNGEDRKEHGRRHRAWMREKRKEGERSSIGE</sequence>
<feature type="compositionally biased region" description="Polar residues" evidence="1">
    <location>
        <begin position="1"/>
        <end position="23"/>
    </location>
</feature>
<name>A0AAN6YMR7_9PEZI</name>
<reference evidence="3" key="1">
    <citation type="journal article" date="2023" name="Mol. Phylogenet. Evol.">
        <title>Genome-scale phylogeny and comparative genomics of the fungal order Sordariales.</title>
        <authorList>
            <person name="Hensen N."/>
            <person name="Bonometti L."/>
            <person name="Westerberg I."/>
            <person name="Brannstrom I.O."/>
            <person name="Guillou S."/>
            <person name="Cros-Aarteil S."/>
            <person name="Calhoun S."/>
            <person name="Haridas S."/>
            <person name="Kuo A."/>
            <person name="Mondo S."/>
            <person name="Pangilinan J."/>
            <person name="Riley R."/>
            <person name="LaButti K."/>
            <person name="Andreopoulos B."/>
            <person name="Lipzen A."/>
            <person name="Chen C."/>
            <person name="Yan M."/>
            <person name="Daum C."/>
            <person name="Ng V."/>
            <person name="Clum A."/>
            <person name="Steindorff A."/>
            <person name="Ohm R.A."/>
            <person name="Martin F."/>
            <person name="Silar P."/>
            <person name="Natvig D.O."/>
            <person name="Lalanne C."/>
            <person name="Gautier V."/>
            <person name="Ament-Velasquez S.L."/>
            <person name="Kruys A."/>
            <person name="Hutchinson M.I."/>
            <person name="Powell A.J."/>
            <person name="Barry K."/>
            <person name="Miller A.N."/>
            <person name="Grigoriev I.V."/>
            <person name="Debuchy R."/>
            <person name="Gladieux P."/>
            <person name="Hiltunen Thoren M."/>
            <person name="Johannesson H."/>
        </authorList>
    </citation>
    <scope>NUCLEOTIDE SEQUENCE</scope>
    <source>
        <strain evidence="3">CBS 990.96</strain>
    </source>
</reference>
<keyword evidence="4" id="KW-1185">Reference proteome</keyword>
<feature type="region of interest" description="Disordered" evidence="1">
    <location>
        <begin position="1"/>
        <end position="156"/>
    </location>
</feature>
<evidence type="ECO:0000313" key="3">
    <source>
        <dbReference type="EMBL" id="KAK4222093.1"/>
    </source>
</evidence>
<feature type="compositionally biased region" description="Polar residues" evidence="1">
    <location>
        <begin position="36"/>
        <end position="50"/>
    </location>
</feature>
<feature type="domain" description="N-acetyltransferase ESCO zinc-finger" evidence="2">
    <location>
        <begin position="200"/>
        <end position="239"/>
    </location>
</feature>
<evidence type="ECO:0000313" key="4">
    <source>
        <dbReference type="Proteomes" id="UP001301958"/>
    </source>
</evidence>
<organism evidence="3 4">
    <name type="scientific">Podospora fimiseda</name>
    <dbReference type="NCBI Taxonomy" id="252190"/>
    <lineage>
        <taxon>Eukaryota</taxon>
        <taxon>Fungi</taxon>
        <taxon>Dikarya</taxon>
        <taxon>Ascomycota</taxon>
        <taxon>Pezizomycotina</taxon>
        <taxon>Sordariomycetes</taxon>
        <taxon>Sordariomycetidae</taxon>
        <taxon>Sordariales</taxon>
        <taxon>Podosporaceae</taxon>
        <taxon>Podospora</taxon>
    </lineage>
</organism>
<evidence type="ECO:0000256" key="1">
    <source>
        <dbReference type="SAM" id="MobiDB-lite"/>
    </source>
</evidence>
<dbReference type="InterPro" id="IPR028005">
    <property type="entry name" value="AcTrfase_ESCO_Znf_dom"/>
</dbReference>
<gene>
    <name evidence="3" type="ORF">QBC38DRAFT_102147</name>
</gene>